<reference evidence="1 2" key="1">
    <citation type="submission" date="2021-06" db="EMBL/GenBank/DDBJ databases">
        <title>Caerostris extrusa draft genome.</title>
        <authorList>
            <person name="Kono N."/>
            <person name="Arakawa K."/>
        </authorList>
    </citation>
    <scope>NUCLEOTIDE SEQUENCE [LARGE SCALE GENOMIC DNA]</scope>
</reference>
<gene>
    <name evidence="1" type="ORF">CEXT_196711</name>
</gene>
<organism evidence="1 2">
    <name type="scientific">Caerostris extrusa</name>
    <name type="common">Bark spider</name>
    <name type="synonym">Caerostris bankana</name>
    <dbReference type="NCBI Taxonomy" id="172846"/>
    <lineage>
        <taxon>Eukaryota</taxon>
        <taxon>Metazoa</taxon>
        <taxon>Ecdysozoa</taxon>
        <taxon>Arthropoda</taxon>
        <taxon>Chelicerata</taxon>
        <taxon>Arachnida</taxon>
        <taxon>Araneae</taxon>
        <taxon>Araneomorphae</taxon>
        <taxon>Entelegynae</taxon>
        <taxon>Araneoidea</taxon>
        <taxon>Araneidae</taxon>
        <taxon>Caerostris</taxon>
    </lineage>
</organism>
<accession>A0AAV4MSG8</accession>
<dbReference type="AlphaFoldDB" id="A0AAV4MSG8"/>
<name>A0AAV4MSG8_CAEEX</name>
<dbReference type="Proteomes" id="UP001054945">
    <property type="component" value="Unassembled WGS sequence"/>
</dbReference>
<proteinExistence type="predicted"/>
<comment type="caution">
    <text evidence="1">The sequence shown here is derived from an EMBL/GenBank/DDBJ whole genome shotgun (WGS) entry which is preliminary data.</text>
</comment>
<sequence>MNTVVIIELKPLGICNSMIANQPCLPRFYLSAYYINQISQIVTETTPNHRATRELQPSTIKCATCFGVLLRNHTRNELGLLVRNDPGGLACLLQKMSHQMYRLV</sequence>
<protein>
    <submittedName>
        <fullName evidence="1">Uncharacterized protein</fullName>
    </submittedName>
</protein>
<evidence type="ECO:0000313" key="2">
    <source>
        <dbReference type="Proteomes" id="UP001054945"/>
    </source>
</evidence>
<dbReference type="EMBL" id="BPLR01020168">
    <property type="protein sequence ID" value="GIX75427.1"/>
    <property type="molecule type" value="Genomic_DNA"/>
</dbReference>
<keyword evidence="2" id="KW-1185">Reference proteome</keyword>
<evidence type="ECO:0000313" key="1">
    <source>
        <dbReference type="EMBL" id="GIX75427.1"/>
    </source>
</evidence>